<comment type="caution">
    <text evidence="2">The sequence shown here is derived from an EMBL/GenBank/DDBJ whole genome shotgun (WGS) entry which is preliminary data.</text>
</comment>
<reference evidence="2" key="1">
    <citation type="journal article" date="2022" name="Int. J. Mol. Sci.">
        <title>Draft Genome of Tanacetum Coccineum: Genomic Comparison of Closely Related Tanacetum-Family Plants.</title>
        <authorList>
            <person name="Yamashiro T."/>
            <person name="Shiraishi A."/>
            <person name="Nakayama K."/>
            <person name="Satake H."/>
        </authorList>
    </citation>
    <scope>NUCLEOTIDE SEQUENCE</scope>
</reference>
<dbReference type="PANTHER" id="PTHR11439:SF495">
    <property type="entry name" value="REVERSE TRANSCRIPTASE, RNA-DEPENDENT DNA POLYMERASE-RELATED"/>
    <property type="match status" value="1"/>
</dbReference>
<dbReference type="Proteomes" id="UP001151760">
    <property type="component" value="Unassembled WGS sequence"/>
</dbReference>
<dbReference type="InterPro" id="IPR013103">
    <property type="entry name" value="RVT_2"/>
</dbReference>
<accession>A0ABQ5AZ96</accession>
<gene>
    <name evidence="2" type="ORF">Tco_0840711</name>
</gene>
<protein>
    <submittedName>
        <fullName evidence="2">Retrovirus-related pol polyprotein from transposon TNT 1-94</fullName>
    </submittedName>
</protein>
<evidence type="ECO:0000259" key="1">
    <source>
        <dbReference type="Pfam" id="PF07727"/>
    </source>
</evidence>
<dbReference type="EMBL" id="BQNB010012652">
    <property type="protein sequence ID" value="GJT06249.1"/>
    <property type="molecule type" value="Genomic_DNA"/>
</dbReference>
<dbReference type="PANTHER" id="PTHR11439">
    <property type="entry name" value="GAG-POL-RELATED RETROTRANSPOSON"/>
    <property type="match status" value="1"/>
</dbReference>
<feature type="domain" description="Reverse transcriptase Ty1/copia-type" evidence="1">
    <location>
        <begin position="61"/>
        <end position="131"/>
    </location>
</feature>
<evidence type="ECO:0000313" key="2">
    <source>
        <dbReference type="EMBL" id="GJT06249.1"/>
    </source>
</evidence>
<keyword evidence="3" id="KW-1185">Reference proteome</keyword>
<sequence length="410" mass="47184">MNRTEPKNINEAMANHAWIEAMQEELYQFERLDVWELVDMLLCKNSGRRNRFRRVICTSCLIGSRLQKEKVYVNQPDGFVDPHHPNKVYHLKKALYKLKQAPKAWPIEKQLKEVKQIFRYLKNTIHMGLWYPKETGFNLTAFQILITQGCTSMSTAEAEYVSLSACCAQVLWMRTQLTDYGFLFDKIPMYCDSKAAIAISCNPGQHSRTKHINVRYHFVKEHVERGIVELFFVRTEYQLADLFTKALSKDRFTYIVRRVGMRCLTRAELENLANESVWRLEEVDNRCVRGGLRHCPLSSLTLVSLSLDPQSQENVPIVDETITMSLNELDMLFSLMFDEYFNGATTVVSKTSAVPNTDASDKRQQTNTTLSTSTTVDANITQLDIQTTPEPTTQVPIVTTTENIDQEIIL</sequence>
<name>A0ABQ5AZ96_9ASTR</name>
<reference evidence="2" key="2">
    <citation type="submission" date="2022-01" db="EMBL/GenBank/DDBJ databases">
        <authorList>
            <person name="Yamashiro T."/>
            <person name="Shiraishi A."/>
            <person name="Satake H."/>
            <person name="Nakayama K."/>
        </authorList>
    </citation>
    <scope>NUCLEOTIDE SEQUENCE</scope>
</reference>
<organism evidence="2 3">
    <name type="scientific">Tanacetum coccineum</name>
    <dbReference type="NCBI Taxonomy" id="301880"/>
    <lineage>
        <taxon>Eukaryota</taxon>
        <taxon>Viridiplantae</taxon>
        <taxon>Streptophyta</taxon>
        <taxon>Embryophyta</taxon>
        <taxon>Tracheophyta</taxon>
        <taxon>Spermatophyta</taxon>
        <taxon>Magnoliopsida</taxon>
        <taxon>eudicotyledons</taxon>
        <taxon>Gunneridae</taxon>
        <taxon>Pentapetalae</taxon>
        <taxon>asterids</taxon>
        <taxon>campanulids</taxon>
        <taxon>Asterales</taxon>
        <taxon>Asteraceae</taxon>
        <taxon>Asteroideae</taxon>
        <taxon>Anthemideae</taxon>
        <taxon>Anthemidinae</taxon>
        <taxon>Tanacetum</taxon>
    </lineage>
</organism>
<proteinExistence type="predicted"/>
<evidence type="ECO:0000313" key="3">
    <source>
        <dbReference type="Proteomes" id="UP001151760"/>
    </source>
</evidence>
<dbReference type="Pfam" id="PF07727">
    <property type="entry name" value="RVT_2"/>
    <property type="match status" value="1"/>
</dbReference>
<dbReference type="CDD" id="cd09272">
    <property type="entry name" value="RNase_HI_RT_Ty1"/>
    <property type="match status" value="1"/>
</dbReference>